<feature type="signal peptide" evidence="1">
    <location>
        <begin position="1"/>
        <end position="21"/>
    </location>
</feature>
<name>A0ABU8BT09_9RHOB</name>
<gene>
    <name evidence="3" type="ORF">V6590_03715</name>
</gene>
<sequence length="132" mass="13962">MKAPLIAAAALTLLTACQPEAAPLTDADLAKEWRVVQLDGKEFAARATLDLTEPGKAFGQAPCNRWFAGREGSLPELRFGAAGATRMACPDLDAEAAFLEALSRVRQAALEGDRLVLTGEAGLRMELQPATP</sequence>
<dbReference type="PROSITE" id="PS51257">
    <property type="entry name" value="PROKAR_LIPOPROTEIN"/>
    <property type="match status" value="1"/>
</dbReference>
<evidence type="ECO:0000313" key="3">
    <source>
        <dbReference type="EMBL" id="MEH7827244.1"/>
    </source>
</evidence>
<dbReference type="Pfam" id="PF03724">
    <property type="entry name" value="META"/>
    <property type="match status" value="1"/>
</dbReference>
<reference evidence="3" key="1">
    <citation type="submission" date="2024-02" db="EMBL/GenBank/DDBJ databases">
        <title>Genome sequences of strain Gemmobacter sp. JM10B15.</title>
        <authorList>
            <person name="Zhang M."/>
        </authorList>
    </citation>
    <scope>NUCLEOTIDE SEQUENCE</scope>
    <source>
        <strain evidence="3">JM10B15</strain>
    </source>
</reference>
<evidence type="ECO:0000313" key="4">
    <source>
        <dbReference type="Proteomes" id="UP001431963"/>
    </source>
</evidence>
<dbReference type="Proteomes" id="UP001431963">
    <property type="component" value="Unassembled WGS sequence"/>
</dbReference>
<dbReference type="RefSeq" id="WP_335419745.1">
    <property type="nucleotide sequence ID" value="NZ_JBALHR010000002.1"/>
</dbReference>
<dbReference type="InterPro" id="IPR038670">
    <property type="entry name" value="HslJ-like_sf"/>
</dbReference>
<evidence type="ECO:0000259" key="2">
    <source>
        <dbReference type="Pfam" id="PF03724"/>
    </source>
</evidence>
<dbReference type="PANTHER" id="PTHR35535">
    <property type="entry name" value="HEAT SHOCK PROTEIN HSLJ"/>
    <property type="match status" value="1"/>
</dbReference>
<accession>A0ABU8BT09</accession>
<evidence type="ECO:0000256" key="1">
    <source>
        <dbReference type="SAM" id="SignalP"/>
    </source>
</evidence>
<protein>
    <submittedName>
        <fullName evidence="3">META domain-containing protein</fullName>
    </submittedName>
</protein>
<feature type="domain" description="DUF306" evidence="2">
    <location>
        <begin position="27"/>
        <end position="122"/>
    </location>
</feature>
<dbReference type="PANTHER" id="PTHR35535:SF2">
    <property type="entry name" value="DUF306 DOMAIN-CONTAINING PROTEIN"/>
    <property type="match status" value="1"/>
</dbReference>
<organism evidence="3 4">
    <name type="scientific">Gemmobacter denitrificans</name>
    <dbReference type="NCBI Taxonomy" id="3123040"/>
    <lineage>
        <taxon>Bacteria</taxon>
        <taxon>Pseudomonadati</taxon>
        <taxon>Pseudomonadota</taxon>
        <taxon>Alphaproteobacteria</taxon>
        <taxon>Rhodobacterales</taxon>
        <taxon>Paracoccaceae</taxon>
        <taxon>Gemmobacter</taxon>
    </lineage>
</organism>
<dbReference type="InterPro" id="IPR005184">
    <property type="entry name" value="DUF306_Meta_HslJ"/>
</dbReference>
<keyword evidence="1" id="KW-0732">Signal</keyword>
<dbReference type="Gene3D" id="2.40.128.270">
    <property type="match status" value="1"/>
</dbReference>
<comment type="caution">
    <text evidence="3">The sequence shown here is derived from an EMBL/GenBank/DDBJ whole genome shotgun (WGS) entry which is preliminary data.</text>
</comment>
<feature type="chain" id="PRO_5046827410" evidence="1">
    <location>
        <begin position="22"/>
        <end position="132"/>
    </location>
</feature>
<proteinExistence type="predicted"/>
<dbReference type="InterPro" id="IPR053147">
    <property type="entry name" value="Hsp_HslJ-like"/>
</dbReference>
<keyword evidence="4" id="KW-1185">Reference proteome</keyword>
<dbReference type="EMBL" id="JBALHR010000002">
    <property type="protein sequence ID" value="MEH7827244.1"/>
    <property type="molecule type" value="Genomic_DNA"/>
</dbReference>